<reference evidence="2 3" key="1">
    <citation type="submission" date="2016-06" db="EMBL/GenBank/DDBJ databases">
        <title>Complete genome sequence of a saline-alkali tolerant type strain Dietzia timorensis ID05-A0528T.</title>
        <authorList>
            <person name="Wu X."/>
        </authorList>
    </citation>
    <scope>NUCLEOTIDE SEQUENCE [LARGE SCALE GENOMIC DNA]</scope>
    <source>
        <strain evidence="2 3">ID05-A0528</strain>
    </source>
</reference>
<dbReference type="AlphaFoldDB" id="A0A173LMQ9"/>
<gene>
    <name evidence="2" type="ORF">BJL86_1217</name>
</gene>
<keyword evidence="1" id="KW-0472">Membrane</keyword>
<evidence type="ECO:0000313" key="2">
    <source>
        <dbReference type="EMBL" id="ANI92002.1"/>
    </source>
</evidence>
<evidence type="ECO:0000256" key="1">
    <source>
        <dbReference type="SAM" id="Phobius"/>
    </source>
</evidence>
<name>A0A173LMQ9_9ACTN</name>
<sequence length="196" mass="21150">MLRFFAAGATSLTLAAVVVVCLLHADTWVVSDANVASSHRFFGYPLLLGTLGTVFIAGCVIALVAASSSEDYPPSFWGCLVAIPVLLAGGFAFYTLYSPPGFYESRGALDGYVAHVVTEAEAADGVFDEKFDPELRLGSVEVKRVVYSEDWDEVEIVFFDTDCFIGPCGWVYRSAGEPTSVRDAGPLDTGWFDFGR</sequence>
<dbReference type="KEGG" id="dtm:BJL86_1217"/>
<keyword evidence="3" id="KW-1185">Reference proteome</keyword>
<accession>A0A173LMQ9</accession>
<feature type="transmembrane region" description="Helical" evidence="1">
    <location>
        <begin position="76"/>
        <end position="97"/>
    </location>
</feature>
<dbReference type="Proteomes" id="UP000186104">
    <property type="component" value="Chromosome"/>
</dbReference>
<dbReference type="RefSeq" id="WP_067471820.1">
    <property type="nucleotide sequence ID" value="NZ_CP015961.1"/>
</dbReference>
<evidence type="ECO:0000313" key="3">
    <source>
        <dbReference type="Proteomes" id="UP000186104"/>
    </source>
</evidence>
<feature type="transmembrane region" description="Helical" evidence="1">
    <location>
        <begin position="41"/>
        <end position="64"/>
    </location>
</feature>
<proteinExistence type="predicted"/>
<protein>
    <submittedName>
        <fullName evidence="2">Uncharacterized protein</fullName>
    </submittedName>
</protein>
<keyword evidence="1" id="KW-1133">Transmembrane helix</keyword>
<organism evidence="2 3">
    <name type="scientific">Dietzia timorensis</name>
    <dbReference type="NCBI Taxonomy" id="499555"/>
    <lineage>
        <taxon>Bacteria</taxon>
        <taxon>Bacillati</taxon>
        <taxon>Actinomycetota</taxon>
        <taxon>Actinomycetes</taxon>
        <taxon>Mycobacteriales</taxon>
        <taxon>Dietziaceae</taxon>
        <taxon>Dietzia</taxon>
    </lineage>
</organism>
<dbReference type="EMBL" id="CP015961">
    <property type="protein sequence ID" value="ANI92002.1"/>
    <property type="molecule type" value="Genomic_DNA"/>
</dbReference>
<keyword evidence="1" id="KW-0812">Transmembrane</keyword>